<dbReference type="SUPFAM" id="SSF53474">
    <property type="entry name" value="alpha/beta-Hydrolases"/>
    <property type="match status" value="1"/>
</dbReference>
<name>A0ABR1VNV1_9PEZI</name>
<feature type="compositionally biased region" description="Polar residues" evidence="1">
    <location>
        <begin position="416"/>
        <end position="445"/>
    </location>
</feature>
<feature type="region of interest" description="Disordered" evidence="1">
    <location>
        <begin position="315"/>
        <end position="340"/>
    </location>
</feature>
<comment type="caution">
    <text evidence="2">The sequence shown here is derived from an EMBL/GenBank/DDBJ whole genome shotgun (WGS) entry which is preliminary data.</text>
</comment>
<evidence type="ECO:0000256" key="1">
    <source>
        <dbReference type="SAM" id="MobiDB-lite"/>
    </source>
</evidence>
<dbReference type="InterPro" id="IPR029058">
    <property type="entry name" value="AB_hydrolase_fold"/>
</dbReference>
<feature type="region of interest" description="Disordered" evidence="1">
    <location>
        <begin position="208"/>
        <end position="273"/>
    </location>
</feature>
<evidence type="ECO:0008006" key="4">
    <source>
        <dbReference type="Google" id="ProtNLM"/>
    </source>
</evidence>
<dbReference type="PANTHER" id="PTHR42103">
    <property type="entry name" value="ALPHA/BETA-HYDROLASES SUPERFAMILY PROTEIN"/>
    <property type="match status" value="1"/>
</dbReference>
<dbReference type="EMBL" id="JAQQWM010000003">
    <property type="protein sequence ID" value="KAK8072931.1"/>
    <property type="molecule type" value="Genomic_DNA"/>
</dbReference>
<keyword evidence="3" id="KW-1185">Reference proteome</keyword>
<feature type="compositionally biased region" description="Basic and acidic residues" evidence="1">
    <location>
        <begin position="215"/>
        <end position="251"/>
    </location>
</feature>
<dbReference type="Proteomes" id="UP001446871">
    <property type="component" value="Unassembled WGS sequence"/>
</dbReference>
<accession>A0ABR1VNV1</accession>
<reference evidence="2 3" key="1">
    <citation type="submission" date="2023-01" db="EMBL/GenBank/DDBJ databases">
        <title>Analysis of 21 Apiospora genomes using comparative genomics revels a genus with tremendous synthesis potential of carbohydrate active enzymes and secondary metabolites.</title>
        <authorList>
            <person name="Sorensen T."/>
        </authorList>
    </citation>
    <scope>NUCLEOTIDE SEQUENCE [LARGE SCALE GENOMIC DNA]</scope>
    <source>
        <strain evidence="2 3">CBS 83171</strain>
    </source>
</reference>
<feature type="region of interest" description="Disordered" evidence="1">
    <location>
        <begin position="416"/>
        <end position="469"/>
    </location>
</feature>
<evidence type="ECO:0000313" key="3">
    <source>
        <dbReference type="Proteomes" id="UP001446871"/>
    </source>
</evidence>
<feature type="compositionally biased region" description="Basic and acidic residues" evidence="1">
    <location>
        <begin position="263"/>
        <end position="273"/>
    </location>
</feature>
<protein>
    <recommendedName>
        <fullName evidence="4">AB hydrolase-1 domain-containing protein</fullName>
    </recommendedName>
</protein>
<gene>
    <name evidence="2" type="ORF">PG996_006279</name>
</gene>
<dbReference type="Gene3D" id="3.40.50.1820">
    <property type="entry name" value="alpha/beta hydrolase"/>
    <property type="match status" value="2"/>
</dbReference>
<organism evidence="2 3">
    <name type="scientific">Apiospora saccharicola</name>
    <dbReference type="NCBI Taxonomy" id="335842"/>
    <lineage>
        <taxon>Eukaryota</taxon>
        <taxon>Fungi</taxon>
        <taxon>Dikarya</taxon>
        <taxon>Ascomycota</taxon>
        <taxon>Pezizomycotina</taxon>
        <taxon>Sordariomycetes</taxon>
        <taxon>Xylariomycetidae</taxon>
        <taxon>Amphisphaeriales</taxon>
        <taxon>Apiosporaceae</taxon>
        <taxon>Apiospora</taxon>
    </lineage>
</organism>
<evidence type="ECO:0000313" key="2">
    <source>
        <dbReference type="EMBL" id="KAK8072931.1"/>
    </source>
</evidence>
<proteinExistence type="predicted"/>
<sequence>MFLKPTLSFTIPSVHDGHKLDCRVFHPASLLTPPSQSQPSEDNDDASSAPPPWGRHIAIVAHPYAPLGGSYDDPIVDVISGILVQAGFVVVTFNFRGASKSGGRTSWTSKPEQGDYMSVVGFLAYYARYLDIPSRTIADKHPAPSPTLLQCGYSYGATVTTKIPPLDSILALFHSPAVHTSAADIRLRAQHLAEQQNRLAAMPISPRKSLGMRIGGDEDTKSPRKSSQEVRRSRSFEREDKIRKGVKDILGRSKLVRRRRHSKADSADPAHDEHHDCMQIVTDLPKFRSAYLTVSPPIGLMTNLATMSIPNPFGSLSRKRSRGASVSEGQETSPNEVEAAEQKLVRNPTLVVYGDQDGMAQVHKFREWAARLKGYAGSQFLDVEISGAGHFWWEEGVIYQLRSAIETYAKSLTRNEATQMHTSSPSEKSALPGSSTLLEKSTLLDTSAPAEKPPFPDSPGLPGSSTLPN</sequence>
<dbReference type="PANTHER" id="PTHR42103:SF2">
    <property type="entry name" value="AB HYDROLASE-1 DOMAIN-CONTAINING PROTEIN"/>
    <property type="match status" value="1"/>
</dbReference>